<reference evidence="3" key="1">
    <citation type="submission" date="2022-06" db="EMBL/GenBank/DDBJ databases">
        <authorList>
            <consortium name="SYNGENTA / RWTH Aachen University"/>
        </authorList>
    </citation>
    <scope>NUCLEOTIDE SEQUENCE</scope>
</reference>
<protein>
    <submittedName>
        <fullName evidence="3">Expressed protein</fullName>
    </submittedName>
</protein>
<feature type="non-terminal residue" evidence="3">
    <location>
        <position position="1"/>
    </location>
</feature>
<evidence type="ECO:0000256" key="2">
    <source>
        <dbReference type="SAM" id="Phobius"/>
    </source>
</evidence>
<proteinExistence type="predicted"/>
<evidence type="ECO:0000256" key="1">
    <source>
        <dbReference type="SAM" id="MobiDB-lite"/>
    </source>
</evidence>
<evidence type="ECO:0000313" key="4">
    <source>
        <dbReference type="Proteomes" id="UP001153365"/>
    </source>
</evidence>
<accession>A0AAV0AR42</accession>
<name>A0AAV0AR42_PHAPC</name>
<sequence length="112" mass="12702">NSALGLYEGELEPGHRDNTLSSEGEDQFDDEDAEMDDLDEGAMLGSDLSDASDEDGDVIAESGVIRIPRREIMMTMMMKMMRMAITMRTMKMKIMKMIMIMIMMITMFTTLI</sequence>
<dbReference type="Proteomes" id="UP001153365">
    <property type="component" value="Unassembled WGS sequence"/>
</dbReference>
<dbReference type="EMBL" id="CALTRL010001239">
    <property type="protein sequence ID" value="CAH7671714.1"/>
    <property type="molecule type" value="Genomic_DNA"/>
</dbReference>
<gene>
    <name evidence="3" type="ORF">PPACK8108_LOCUS6521</name>
</gene>
<feature type="transmembrane region" description="Helical" evidence="2">
    <location>
        <begin position="94"/>
        <end position="111"/>
    </location>
</feature>
<comment type="caution">
    <text evidence="3">The sequence shown here is derived from an EMBL/GenBank/DDBJ whole genome shotgun (WGS) entry which is preliminary data.</text>
</comment>
<feature type="region of interest" description="Disordered" evidence="1">
    <location>
        <begin position="1"/>
        <end position="54"/>
    </location>
</feature>
<feature type="compositionally biased region" description="Acidic residues" evidence="1">
    <location>
        <begin position="23"/>
        <end position="40"/>
    </location>
</feature>
<dbReference type="AlphaFoldDB" id="A0AAV0AR42"/>
<organism evidence="3 4">
    <name type="scientific">Phakopsora pachyrhizi</name>
    <name type="common">Asian soybean rust disease fungus</name>
    <dbReference type="NCBI Taxonomy" id="170000"/>
    <lineage>
        <taxon>Eukaryota</taxon>
        <taxon>Fungi</taxon>
        <taxon>Dikarya</taxon>
        <taxon>Basidiomycota</taxon>
        <taxon>Pucciniomycotina</taxon>
        <taxon>Pucciniomycetes</taxon>
        <taxon>Pucciniales</taxon>
        <taxon>Phakopsoraceae</taxon>
        <taxon>Phakopsora</taxon>
    </lineage>
</organism>
<evidence type="ECO:0000313" key="3">
    <source>
        <dbReference type="EMBL" id="CAH7671714.1"/>
    </source>
</evidence>
<keyword evidence="2" id="KW-0812">Transmembrane</keyword>
<keyword evidence="2" id="KW-0472">Membrane</keyword>
<keyword evidence="2" id="KW-1133">Transmembrane helix</keyword>
<keyword evidence="4" id="KW-1185">Reference proteome</keyword>